<evidence type="ECO:0000259" key="2">
    <source>
        <dbReference type="Pfam" id="PF20152"/>
    </source>
</evidence>
<evidence type="ECO:0000256" key="1">
    <source>
        <dbReference type="SAM" id="Phobius"/>
    </source>
</evidence>
<accession>A0A0C9U052</accession>
<organism evidence="3 4">
    <name type="scientific">Paxillus involutus ATCC 200175</name>
    <dbReference type="NCBI Taxonomy" id="664439"/>
    <lineage>
        <taxon>Eukaryota</taxon>
        <taxon>Fungi</taxon>
        <taxon>Dikarya</taxon>
        <taxon>Basidiomycota</taxon>
        <taxon>Agaricomycotina</taxon>
        <taxon>Agaricomycetes</taxon>
        <taxon>Agaricomycetidae</taxon>
        <taxon>Boletales</taxon>
        <taxon>Paxilineae</taxon>
        <taxon>Paxillaceae</taxon>
        <taxon>Paxillus</taxon>
    </lineage>
</organism>
<reference evidence="3 4" key="1">
    <citation type="submission" date="2014-06" db="EMBL/GenBank/DDBJ databases">
        <authorList>
            <consortium name="DOE Joint Genome Institute"/>
            <person name="Kuo A."/>
            <person name="Kohler A."/>
            <person name="Nagy L.G."/>
            <person name="Floudas D."/>
            <person name="Copeland A."/>
            <person name="Barry K.W."/>
            <person name="Cichocki N."/>
            <person name="Veneault-Fourrey C."/>
            <person name="LaButti K."/>
            <person name="Lindquist E.A."/>
            <person name="Lipzen A."/>
            <person name="Lundell T."/>
            <person name="Morin E."/>
            <person name="Murat C."/>
            <person name="Sun H."/>
            <person name="Tunlid A."/>
            <person name="Henrissat B."/>
            <person name="Grigoriev I.V."/>
            <person name="Hibbett D.S."/>
            <person name="Martin F."/>
            <person name="Nordberg H.P."/>
            <person name="Cantor M.N."/>
            <person name="Hua S.X."/>
        </authorList>
    </citation>
    <scope>NUCLEOTIDE SEQUENCE [LARGE SCALE GENOMIC DNA]</scope>
    <source>
        <strain evidence="3 4">ATCC 200175</strain>
    </source>
</reference>
<keyword evidence="1" id="KW-0472">Membrane</keyword>
<dbReference type="Proteomes" id="UP000053647">
    <property type="component" value="Unassembled WGS sequence"/>
</dbReference>
<dbReference type="OrthoDB" id="2971182at2759"/>
<keyword evidence="1" id="KW-0812">Transmembrane</keyword>
<proteinExistence type="predicted"/>
<dbReference type="EMBL" id="KN819355">
    <property type="protein sequence ID" value="KIJ13137.1"/>
    <property type="molecule type" value="Genomic_DNA"/>
</dbReference>
<keyword evidence="4" id="KW-1185">Reference proteome</keyword>
<name>A0A0C9U052_PAXIN</name>
<dbReference type="Pfam" id="PF20152">
    <property type="entry name" value="DUF6534"/>
    <property type="match status" value="1"/>
</dbReference>
<gene>
    <name evidence="3" type="ORF">PAXINDRAFT_14038</name>
</gene>
<protein>
    <recommendedName>
        <fullName evidence="2">DUF6534 domain-containing protein</fullName>
    </recommendedName>
</protein>
<reference evidence="4" key="2">
    <citation type="submission" date="2015-01" db="EMBL/GenBank/DDBJ databases">
        <title>Evolutionary Origins and Diversification of the Mycorrhizal Mutualists.</title>
        <authorList>
            <consortium name="DOE Joint Genome Institute"/>
            <consortium name="Mycorrhizal Genomics Consortium"/>
            <person name="Kohler A."/>
            <person name="Kuo A."/>
            <person name="Nagy L.G."/>
            <person name="Floudas D."/>
            <person name="Copeland A."/>
            <person name="Barry K.W."/>
            <person name="Cichocki N."/>
            <person name="Veneault-Fourrey C."/>
            <person name="LaButti K."/>
            <person name="Lindquist E.A."/>
            <person name="Lipzen A."/>
            <person name="Lundell T."/>
            <person name="Morin E."/>
            <person name="Murat C."/>
            <person name="Riley R."/>
            <person name="Ohm R."/>
            <person name="Sun H."/>
            <person name="Tunlid A."/>
            <person name="Henrissat B."/>
            <person name="Grigoriev I.V."/>
            <person name="Hibbett D.S."/>
            <person name="Martin F."/>
        </authorList>
    </citation>
    <scope>NUCLEOTIDE SEQUENCE [LARGE SCALE GENOMIC DNA]</scope>
    <source>
        <strain evidence="4">ATCC 200175</strain>
    </source>
</reference>
<keyword evidence="1" id="KW-1133">Transmembrane helix</keyword>
<evidence type="ECO:0000313" key="3">
    <source>
        <dbReference type="EMBL" id="KIJ13137.1"/>
    </source>
</evidence>
<evidence type="ECO:0000313" key="4">
    <source>
        <dbReference type="Proteomes" id="UP000053647"/>
    </source>
</evidence>
<dbReference type="InterPro" id="IPR045339">
    <property type="entry name" value="DUF6534"/>
</dbReference>
<feature type="domain" description="DUF6534" evidence="2">
    <location>
        <begin position="1"/>
        <end position="85"/>
    </location>
</feature>
<sequence length="104" mass="11793">MITSSVFYYLRPARTGVTRRGNVIKRLNDVFVQMGLLSFVNSMAMVILYYIQDHQLGEFLTAAPGLILSKTYVNSMLAVLNARKSIRDQEYPTEISVPTIPTIY</sequence>
<dbReference type="HOGENOM" id="CLU_169375_0_0_1"/>
<dbReference type="AlphaFoldDB" id="A0A0C9U052"/>
<feature type="transmembrane region" description="Helical" evidence="1">
    <location>
        <begin position="30"/>
        <end position="51"/>
    </location>
</feature>